<accession>A0A4Y2MY90</accession>
<organism evidence="2 3">
    <name type="scientific">Araneus ventricosus</name>
    <name type="common">Orbweaver spider</name>
    <name type="synonym">Epeira ventricosa</name>
    <dbReference type="NCBI Taxonomy" id="182803"/>
    <lineage>
        <taxon>Eukaryota</taxon>
        <taxon>Metazoa</taxon>
        <taxon>Ecdysozoa</taxon>
        <taxon>Arthropoda</taxon>
        <taxon>Chelicerata</taxon>
        <taxon>Arachnida</taxon>
        <taxon>Araneae</taxon>
        <taxon>Araneomorphae</taxon>
        <taxon>Entelegynae</taxon>
        <taxon>Araneoidea</taxon>
        <taxon>Araneidae</taxon>
        <taxon>Araneus</taxon>
    </lineage>
</organism>
<name>A0A4Y2MY90_ARAVE</name>
<evidence type="ECO:0000256" key="1">
    <source>
        <dbReference type="SAM" id="MobiDB-lite"/>
    </source>
</evidence>
<evidence type="ECO:0000313" key="2">
    <source>
        <dbReference type="EMBL" id="GBN30797.1"/>
    </source>
</evidence>
<feature type="region of interest" description="Disordered" evidence="1">
    <location>
        <begin position="101"/>
        <end position="137"/>
    </location>
</feature>
<sequence>MYTSDSCPMERQGTELIKDAAELRSQGGELPVQLGRSAKHNGLSWLASSEMRSQHTKFYVQCSNHSLGKISCHAYRRAHTGQEMYSIKSERWREEDCKEEYSSIDSRWRENTRHDYEDVRGELRDQQEIQHPDSSES</sequence>
<proteinExistence type="predicted"/>
<reference evidence="2 3" key="1">
    <citation type="journal article" date="2019" name="Sci. Rep.">
        <title>Orb-weaving spider Araneus ventricosus genome elucidates the spidroin gene catalogue.</title>
        <authorList>
            <person name="Kono N."/>
            <person name="Nakamura H."/>
            <person name="Ohtoshi R."/>
            <person name="Moran D.A.P."/>
            <person name="Shinohara A."/>
            <person name="Yoshida Y."/>
            <person name="Fujiwara M."/>
            <person name="Mori M."/>
            <person name="Tomita M."/>
            <person name="Arakawa K."/>
        </authorList>
    </citation>
    <scope>NUCLEOTIDE SEQUENCE [LARGE SCALE GENOMIC DNA]</scope>
</reference>
<gene>
    <name evidence="2" type="ORF">AVEN_68157_1</name>
</gene>
<dbReference type="Proteomes" id="UP000499080">
    <property type="component" value="Unassembled WGS sequence"/>
</dbReference>
<comment type="caution">
    <text evidence="2">The sequence shown here is derived from an EMBL/GenBank/DDBJ whole genome shotgun (WGS) entry which is preliminary data.</text>
</comment>
<protein>
    <submittedName>
        <fullName evidence="2">Uncharacterized protein</fullName>
    </submittedName>
</protein>
<dbReference type="EMBL" id="BGPR01007982">
    <property type="protein sequence ID" value="GBN30797.1"/>
    <property type="molecule type" value="Genomic_DNA"/>
</dbReference>
<dbReference type="AlphaFoldDB" id="A0A4Y2MY90"/>
<evidence type="ECO:0000313" key="3">
    <source>
        <dbReference type="Proteomes" id="UP000499080"/>
    </source>
</evidence>
<keyword evidence="3" id="KW-1185">Reference proteome</keyword>